<dbReference type="InterPro" id="IPR000551">
    <property type="entry name" value="MerR-type_HTH_dom"/>
</dbReference>
<keyword evidence="3" id="KW-1185">Reference proteome</keyword>
<feature type="domain" description="HTH merR-type" evidence="1">
    <location>
        <begin position="1"/>
        <end position="71"/>
    </location>
</feature>
<dbReference type="RefSeq" id="WP_103936566.1">
    <property type="nucleotide sequence ID" value="NZ_FNVO01000002.1"/>
</dbReference>
<dbReference type="Gene3D" id="1.10.1660.10">
    <property type="match status" value="1"/>
</dbReference>
<dbReference type="OrthoDB" id="5242095at2"/>
<accession>A0A1H5VFF4</accession>
<reference evidence="3" key="1">
    <citation type="submission" date="2016-10" db="EMBL/GenBank/DDBJ databases">
        <authorList>
            <person name="Varghese N."/>
            <person name="Submissions S."/>
        </authorList>
    </citation>
    <scope>NUCLEOTIDE SEQUENCE [LARGE SCALE GENOMIC DNA]</scope>
    <source>
        <strain evidence="3">DSM 43163</strain>
    </source>
</reference>
<organism evidence="2 3">
    <name type="scientific">Thermomonospora echinospora</name>
    <dbReference type="NCBI Taxonomy" id="1992"/>
    <lineage>
        <taxon>Bacteria</taxon>
        <taxon>Bacillati</taxon>
        <taxon>Actinomycetota</taxon>
        <taxon>Actinomycetes</taxon>
        <taxon>Streptosporangiales</taxon>
        <taxon>Thermomonosporaceae</taxon>
        <taxon>Thermomonospora</taxon>
    </lineage>
</organism>
<evidence type="ECO:0000313" key="2">
    <source>
        <dbReference type="EMBL" id="SEF85776.1"/>
    </source>
</evidence>
<dbReference type="SMART" id="SM00422">
    <property type="entry name" value="HTH_MERR"/>
    <property type="match status" value="1"/>
</dbReference>
<protein>
    <submittedName>
        <fullName evidence="2">MerR HTH family regulatory protein</fullName>
    </submittedName>
</protein>
<name>A0A1H5VFF4_9ACTN</name>
<proteinExistence type="predicted"/>
<dbReference type="PROSITE" id="PS50937">
    <property type="entry name" value="HTH_MERR_2"/>
    <property type="match status" value="1"/>
</dbReference>
<sequence length="213" mass="22810">MTLAELSAVTGVPIPTIEKYLRHGLLPPGEPDCGAAPARYGAAHVDRLRLVRAMLEVGGLSIDEAHAVLRHLDAGDRSMHTILGMVTGGCVPPAADGGDQPWQDADQEVARLVTGRHWRVGPGSPAWRLLAQTIVVCRWLGQDDLLTRLADYAHTAEQMAATDLTLVAARAERDSVVEGALVWTVLGEMLIAAIRRMALEDASARLFAADQEG</sequence>
<dbReference type="Pfam" id="PF13411">
    <property type="entry name" value="MerR_1"/>
    <property type="match status" value="1"/>
</dbReference>
<dbReference type="GO" id="GO:0003677">
    <property type="term" value="F:DNA binding"/>
    <property type="evidence" value="ECO:0007669"/>
    <property type="project" value="InterPro"/>
</dbReference>
<dbReference type="GO" id="GO:0006355">
    <property type="term" value="P:regulation of DNA-templated transcription"/>
    <property type="evidence" value="ECO:0007669"/>
    <property type="project" value="InterPro"/>
</dbReference>
<dbReference type="AlphaFoldDB" id="A0A1H5VFF4"/>
<dbReference type="Proteomes" id="UP000236723">
    <property type="component" value="Unassembled WGS sequence"/>
</dbReference>
<gene>
    <name evidence="2" type="ORF">SAMN04489712_102293</name>
</gene>
<evidence type="ECO:0000259" key="1">
    <source>
        <dbReference type="PROSITE" id="PS50937"/>
    </source>
</evidence>
<dbReference type="EMBL" id="FNVO01000002">
    <property type="protein sequence ID" value="SEF85776.1"/>
    <property type="molecule type" value="Genomic_DNA"/>
</dbReference>
<dbReference type="SUPFAM" id="SSF46955">
    <property type="entry name" value="Putative DNA-binding domain"/>
    <property type="match status" value="1"/>
</dbReference>
<evidence type="ECO:0000313" key="3">
    <source>
        <dbReference type="Proteomes" id="UP000236723"/>
    </source>
</evidence>
<dbReference type="InterPro" id="IPR009061">
    <property type="entry name" value="DNA-bd_dom_put_sf"/>
</dbReference>